<keyword evidence="2" id="KW-1185">Reference proteome</keyword>
<accession>A0A5P8W506</accession>
<dbReference type="KEGG" id="nsh:GXM_05083"/>
<protein>
    <submittedName>
        <fullName evidence="1">Uncharacterized protein</fullName>
    </submittedName>
</protein>
<dbReference type="EMBL" id="CP045226">
    <property type="protein sequence ID" value="QFS47591.1"/>
    <property type="molecule type" value="Genomic_DNA"/>
</dbReference>
<sequence length="51" mass="5763">MNRQRLTVNNSNGIFFYLEVPNVKASLDRALLDCLVCLVFPRSQSLTGNAY</sequence>
<dbReference type="AlphaFoldDB" id="A0A5P8W506"/>
<evidence type="ECO:0000313" key="1">
    <source>
        <dbReference type="EMBL" id="QFS47591.1"/>
    </source>
</evidence>
<organism evidence="1 2">
    <name type="scientific">Nostoc sphaeroides CCNUC1</name>
    <dbReference type="NCBI Taxonomy" id="2653204"/>
    <lineage>
        <taxon>Bacteria</taxon>
        <taxon>Bacillati</taxon>
        <taxon>Cyanobacteriota</taxon>
        <taxon>Cyanophyceae</taxon>
        <taxon>Nostocales</taxon>
        <taxon>Nostocaceae</taxon>
        <taxon>Nostoc</taxon>
    </lineage>
</organism>
<gene>
    <name evidence="1" type="ORF">GXM_05083</name>
</gene>
<reference evidence="1 2" key="1">
    <citation type="submission" date="2019-10" db="EMBL/GenBank/DDBJ databases">
        <title>Genomic and transcriptomic insights into the perfect genentic adaptation of a filamentous nitrogen-fixing cyanobacterium to rice fields.</title>
        <authorList>
            <person name="Chen Z."/>
        </authorList>
    </citation>
    <scope>NUCLEOTIDE SEQUENCE [LARGE SCALE GENOMIC DNA]</scope>
    <source>
        <strain evidence="1">CCNUC1</strain>
    </source>
</reference>
<proteinExistence type="predicted"/>
<name>A0A5P8W506_9NOSO</name>
<dbReference type="Proteomes" id="UP000326678">
    <property type="component" value="Chromosome Gxm1"/>
</dbReference>
<evidence type="ECO:0000313" key="2">
    <source>
        <dbReference type="Proteomes" id="UP000326678"/>
    </source>
</evidence>